<dbReference type="Pfam" id="PF07715">
    <property type="entry name" value="Plug"/>
    <property type="match status" value="1"/>
</dbReference>
<comment type="subcellular location">
    <subcellularLocation>
        <location evidence="1 10">Cell outer membrane</location>
        <topology evidence="1 10">Multi-pass membrane protein</topology>
    </subcellularLocation>
</comment>
<dbReference type="PROSITE" id="PS52016">
    <property type="entry name" value="TONB_DEPENDENT_REC_3"/>
    <property type="match status" value="1"/>
</dbReference>
<gene>
    <name evidence="15" type="ORF">BCL93_101484</name>
</gene>
<dbReference type="Pfam" id="PF00593">
    <property type="entry name" value="TonB_dep_Rec_b-barrel"/>
    <property type="match status" value="1"/>
</dbReference>
<evidence type="ECO:0000256" key="4">
    <source>
        <dbReference type="ARBA" id="ARBA00022692"/>
    </source>
</evidence>
<dbReference type="CDD" id="cd01347">
    <property type="entry name" value="ligand_gated_channel"/>
    <property type="match status" value="1"/>
</dbReference>
<feature type="domain" description="TonB-dependent receptor-like beta-barrel" evidence="13">
    <location>
        <begin position="200"/>
        <end position="590"/>
    </location>
</feature>
<dbReference type="Gene3D" id="2.170.130.10">
    <property type="entry name" value="TonB-dependent receptor, plug domain"/>
    <property type="match status" value="1"/>
</dbReference>
<evidence type="ECO:0000256" key="8">
    <source>
        <dbReference type="ARBA" id="ARBA00023136"/>
    </source>
</evidence>
<dbReference type="SUPFAM" id="SSF56935">
    <property type="entry name" value="Porins"/>
    <property type="match status" value="1"/>
</dbReference>
<evidence type="ECO:0000256" key="12">
    <source>
        <dbReference type="SAM" id="SignalP"/>
    </source>
</evidence>
<evidence type="ECO:0000256" key="11">
    <source>
        <dbReference type="RuleBase" id="RU003357"/>
    </source>
</evidence>
<evidence type="ECO:0000256" key="2">
    <source>
        <dbReference type="ARBA" id="ARBA00022448"/>
    </source>
</evidence>
<dbReference type="Gene3D" id="2.40.170.20">
    <property type="entry name" value="TonB-dependent receptor, beta-barrel domain"/>
    <property type="match status" value="1"/>
</dbReference>
<evidence type="ECO:0000313" key="15">
    <source>
        <dbReference type="EMBL" id="RAR64659.1"/>
    </source>
</evidence>
<dbReference type="InterPro" id="IPR036942">
    <property type="entry name" value="Beta-barrel_TonB_sf"/>
</dbReference>
<evidence type="ECO:0000256" key="10">
    <source>
        <dbReference type="PROSITE-ProRule" id="PRU01360"/>
    </source>
</evidence>
<comment type="caution">
    <text evidence="15">The sequence shown here is derived from an EMBL/GenBank/DDBJ whole genome shotgun (WGS) entry which is preliminary data.</text>
</comment>
<feature type="domain" description="TonB-dependent receptor plug" evidence="14">
    <location>
        <begin position="68"/>
        <end position="172"/>
    </location>
</feature>
<evidence type="ECO:0000256" key="7">
    <source>
        <dbReference type="ARBA" id="ARBA00023077"/>
    </source>
</evidence>
<dbReference type="AlphaFoldDB" id="A0A328XYR9"/>
<comment type="similarity">
    <text evidence="10 11">Belongs to the TonB-dependent receptor family.</text>
</comment>
<keyword evidence="8 10" id="KW-0472">Membrane</keyword>
<dbReference type="PANTHER" id="PTHR30069">
    <property type="entry name" value="TONB-DEPENDENT OUTER MEMBRANE RECEPTOR"/>
    <property type="match status" value="1"/>
</dbReference>
<protein>
    <submittedName>
        <fullName evidence="15">Vitamin B12 transporter</fullName>
    </submittedName>
</protein>
<evidence type="ECO:0000259" key="13">
    <source>
        <dbReference type="Pfam" id="PF00593"/>
    </source>
</evidence>
<dbReference type="OrthoDB" id="9764669at2"/>
<dbReference type="PANTHER" id="PTHR30069:SF53">
    <property type="entry name" value="COLICIN I RECEPTOR-RELATED"/>
    <property type="match status" value="1"/>
</dbReference>
<keyword evidence="3 10" id="KW-1134">Transmembrane beta strand</keyword>
<evidence type="ECO:0000313" key="16">
    <source>
        <dbReference type="Proteomes" id="UP000249700"/>
    </source>
</evidence>
<dbReference type="InterPro" id="IPR000531">
    <property type="entry name" value="Beta-barrel_TonB"/>
</dbReference>
<evidence type="ECO:0000259" key="14">
    <source>
        <dbReference type="Pfam" id="PF07715"/>
    </source>
</evidence>
<evidence type="ECO:0000256" key="5">
    <source>
        <dbReference type="ARBA" id="ARBA00022729"/>
    </source>
</evidence>
<proteinExistence type="inferred from homology"/>
<accession>A0A328XYR9</accession>
<keyword evidence="7 11" id="KW-0798">TonB box</keyword>
<dbReference type="InterPro" id="IPR037066">
    <property type="entry name" value="Plug_dom_sf"/>
</dbReference>
<dbReference type="GO" id="GO:0009279">
    <property type="term" value="C:cell outer membrane"/>
    <property type="evidence" value="ECO:0007669"/>
    <property type="project" value="UniProtKB-SubCell"/>
</dbReference>
<reference evidence="15 16" key="1">
    <citation type="submission" date="2018-06" db="EMBL/GenBank/DDBJ databases">
        <title>Comparative analysis of microorganisms from saline springs in Andes Mountain Range, Colombia.</title>
        <authorList>
            <person name="Rubin E."/>
        </authorList>
    </citation>
    <scope>NUCLEOTIDE SEQUENCE [LARGE SCALE GENOMIC DNA]</scope>
    <source>
        <strain evidence="15 16">USBA-857</strain>
    </source>
</reference>
<dbReference type="GO" id="GO:0006811">
    <property type="term" value="P:monoatomic ion transport"/>
    <property type="evidence" value="ECO:0007669"/>
    <property type="project" value="UniProtKB-KW"/>
</dbReference>
<dbReference type="EMBL" id="QLSX01000001">
    <property type="protein sequence ID" value="RAR64659.1"/>
    <property type="molecule type" value="Genomic_DNA"/>
</dbReference>
<dbReference type="InterPro" id="IPR039426">
    <property type="entry name" value="TonB-dep_rcpt-like"/>
</dbReference>
<keyword evidence="2 10" id="KW-0813">Transport</keyword>
<name>A0A328XYR9_9GAMM</name>
<dbReference type="InterPro" id="IPR012910">
    <property type="entry name" value="Plug_dom"/>
</dbReference>
<organism evidence="15 16">
    <name type="scientific">Onishia taeanensis</name>
    <dbReference type="NCBI Taxonomy" id="284577"/>
    <lineage>
        <taxon>Bacteria</taxon>
        <taxon>Pseudomonadati</taxon>
        <taxon>Pseudomonadota</taxon>
        <taxon>Gammaproteobacteria</taxon>
        <taxon>Oceanospirillales</taxon>
        <taxon>Halomonadaceae</taxon>
        <taxon>Onishia</taxon>
    </lineage>
</organism>
<feature type="signal peptide" evidence="12">
    <location>
        <begin position="1"/>
        <end position="24"/>
    </location>
</feature>
<evidence type="ECO:0000256" key="1">
    <source>
        <dbReference type="ARBA" id="ARBA00004571"/>
    </source>
</evidence>
<evidence type="ECO:0000256" key="3">
    <source>
        <dbReference type="ARBA" id="ARBA00022452"/>
    </source>
</evidence>
<feature type="chain" id="PRO_5016257635" evidence="12">
    <location>
        <begin position="25"/>
        <end position="624"/>
    </location>
</feature>
<keyword evidence="9 10" id="KW-0998">Cell outer membrane</keyword>
<dbReference type="Proteomes" id="UP000249700">
    <property type="component" value="Unassembled WGS sequence"/>
</dbReference>
<keyword evidence="5 12" id="KW-0732">Signal</keyword>
<keyword evidence="4 10" id="KW-0812">Transmembrane</keyword>
<dbReference type="GO" id="GO:0015889">
    <property type="term" value="P:cobalamin transport"/>
    <property type="evidence" value="ECO:0007669"/>
    <property type="project" value="TreeGrafter"/>
</dbReference>
<evidence type="ECO:0000256" key="9">
    <source>
        <dbReference type="ARBA" id="ARBA00023237"/>
    </source>
</evidence>
<sequence length="624" mass="67538">MMTQLSRRRGLAALCLGVAPFASAASDTTSSEAVSSTAAPVASDTAASEQMLNPMVVTATLAPRTADQSLASVTVIDEAELRRQDPKDITDILRAQPGVDVTSNGGYGKTSNVNIRGAGGESTLLLIDGIRLRSATAGSPAWQLLEPRMFERVEVVRGPRGSLYGADAVGGVVQLFTREGKDEGPHPSITAGGGSFGTERYGASLTGRADDTRYAFSASHLSTDGTEIKRGDGDKGYDNTTGFVRLSQGFDNGGEVGLLGLRARGNSEYVGGNTDYVQQVAGLYGELPVTERWTSRVTLSEARDESDDDANGSLTHFDTVTHSARWENTLMLGPHDLIAGAEYSQDKIDSSSDYSEDSRDNAALFAQALLDFSPLSLQAGVRFDDNEAFGEEVTGHLGMSYALDRVHTLRASYGTAFRAPTFNELYFPGFGNDDLDPERSRTAELGLRGQFGKGFWDLSVYRTEIDDMIANTSRNGRFAPFNVNHARIRGVELATGADVRDWTLRAALTYTDPEDQDTGNRLVRRASRSLRLDADRALGDWTLGGSFIAQNHRYNDVDNEERLPGFGLVNLRAGWQFAPLWSAQMTLENVLDKEYATARASAFQGGWDYLNPGRAAFLSVRFGE</sequence>
<evidence type="ECO:0000256" key="6">
    <source>
        <dbReference type="ARBA" id="ARBA00023065"/>
    </source>
</evidence>
<keyword evidence="6" id="KW-0406">Ion transport</keyword>